<dbReference type="Proteomes" id="UP000607653">
    <property type="component" value="Unassembled WGS sequence"/>
</dbReference>
<reference evidence="1 2" key="1">
    <citation type="journal article" date="2020" name="Mol. Biol. Evol.">
        <title>Distinct Expression and Methylation Patterns for Genes with Different Fates following a Single Whole-Genome Duplication in Flowering Plants.</title>
        <authorList>
            <person name="Shi T."/>
            <person name="Rahmani R.S."/>
            <person name="Gugger P.F."/>
            <person name="Wang M."/>
            <person name="Li H."/>
            <person name="Zhang Y."/>
            <person name="Li Z."/>
            <person name="Wang Q."/>
            <person name="Van de Peer Y."/>
            <person name="Marchal K."/>
            <person name="Chen J."/>
        </authorList>
    </citation>
    <scope>NUCLEOTIDE SEQUENCE [LARGE SCALE GENOMIC DNA]</scope>
    <source>
        <tissue evidence="1">Leaf</tissue>
    </source>
</reference>
<gene>
    <name evidence="1" type="ORF">HUJ06_011330</name>
</gene>
<keyword evidence="2" id="KW-1185">Reference proteome</keyword>
<dbReference type="AlphaFoldDB" id="A0A822YME2"/>
<comment type="caution">
    <text evidence="1">The sequence shown here is derived from an EMBL/GenBank/DDBJ whole genome shotgun (WGS) entry which is preliminary data.</text>
</comment>
<evidence type="ECO:0000313" key="2">
    <source>
        <dbReference type="Proteomes" id="UP000607653"/>
    </source>
</evidence>
<sequence>MIVLRVSSPPKLKNISETSISIGGESHSLDLRRFPLQRLTPEVW</sequence>
<proteinExistence type="predicted"/>
<accession>A0A822YME2</accession>
<evidence type="ECO:0000313" key="1">
    <source>
        <dbReference type="EMBL" id="DAD32479.1"/>
    </source>
</evidence>
<name>A0A822YME2_NELNU</name>
<organism evidence="1 2">
    <name type="scientific">Nelumbo nucifera</name>
    <name type="common">Sacred lotus</name>
    <dbReference type="NCBI Taxonomy" id="4432"/>
    <lineage>
        <taxon>Eukaryota</taxon>
        <taxon>Viridiplantae</taxon>
        <taxon>Streptophyta</taxon>
        <taxon>Embryophyta</taxon>
        <taxon>Tracheophyta</taxon>
        <taxon>Spermatophyta</taxon>
        <taxon>Magnoliopsida</taxon>
        <taxon>Proteales</taxon>
        <taxon>Nelumbonaceae</taxon>
        <taxon>Nelumbo</taxon>
    </lineage>
</organism>
<protein>
    <submittedName>
        <fullName evidence="1">Uncharacterized protein</fullName>
    </submittedName>
</protein>
<dbReference type="EMBL" id="DUZY01000003">
    <property type="protein sequence ID" value="DAD32479.1"/>
    <property type="molecule type" value="Genomic_DNA"/>
</dbReference>